<dbReference type="InterPro" id="IPR013249">
    <property type="entry name" value="RNA_pol_sigma70_r4_t2"/>
</dbReference>
<sequence length="409" mass="44686">MSRAALESAVRTAGARVLAALTARYRDLDLAEDAFAEACLRAARTWPERGHPRNAAAWLYRVADRVAIDMLRARKARQRIKPDAGEPATAAEDPMSDEDLLIPDERLRLIFVCCHPALSREARVALTLRMVCGLATEEIAQAFLVPVATMAQRIVRAKNKVAEARIPFEIPRPDAWPARLDSVLSTLEVAYASAHADAAGAGRRAGFAAEILELTRVLADLLPAEEDALALAALVRYAEARRPARLDDAGAMAPLTEQDPTQWNRTLIDEADAYLRRAAELGPSGPRTLQAAIHSAWCGRRTILDPAPWRTVLNLYDTLLRLRDDPFVRLNRAVALAEVVSPEAALCEVDALDGAQLAAFPPYHAVRADLLARSGRTADARAAYDALLALPTSPAERLWLERKRESLAG</sequence>
<keyword evidence="5" id="KW-1185">Reference proteome</keyword>
<dbReference type="GO" id="GO:0016987">
    <property type="term" value="F:sigma factor activity"/>
    <property type="evidence" value="ECO:0007669"/>
    <property type="project" value="InterPro"/>
</dbReference>
<protein>
    <submittedName>
        <fullName evidence="4">Sigma-70 family RNA polymerase sigma factor</fullName>
    </submittedName>
</protein>
<evidence type="ECO:0000259" key="1">
    <source>
        <dbReference type="Pfam" id="PF04542"/>
    </source>
</evidence>
<evidence type="ECO:0000259" key="3">
    <source>
        <dbReference type="Pfam" id="PF20239"/>
    </source>
</evidence>
<dbReference type="Pfam" id="PF04542">
    <property type="entry name" value="Sigma70_r2"/>
    <property type="match status" value="1"/>
</dbReference>
<feature type="domain" description="RNA polymerase sigma factor 70 region 4 type 2" evidence="2">
    <location>
        <begin position="110"/>
        <end position="160"/>
    </location>
</feature>
<dbReference type="Gene3D" id="1.10.1740.10">
    <property type="match status" value="1"/>
</dbReference>
<organism evidence="4 5">
    <name type="scientific">Phenylobacterium montanum</name>
    <dbReference type="NCBI Taxonomy" id="2823693"/>
    <lineage>
        <taxon>Bacteria</taxon>
        <taxon>Pseudomonadati</taxon>
        <taxon>Pseudomonadota</taxon>
        <taxon>Alphaproteobacteria</taxon>
        <taxon>Caulobacterales</taxon>
        <taxon>Caulobacteraceae</taxon>
        <taxon>Phenylobacterium</taxon>
    </lineage>
</organism>
<dbReference type="Gene3D" id="1.10.10.10">
    <property type="entry name" value="Winged helix-like DNA-binding domain superfamily/Winged helix DNA-binding domain"/>
    <property type="match status" value="1"/>
</dbReference>
<evidence type="ECO:0000259" key="2">
    <source>
        <dbReference type="Pfam" id="PF08281"/>
    </source>
</evidence>
<dbReference type="InterPro" id="IPR013325">
    <property type="entry name" value="RNA_pol_sigma_r2"/>
</dbReference>
<dbReference type="InterPro" id="IPR007627">
    <property type="entry name" value="RNA_pol_sigma70_r2"/>
</dbReference>
<dbReference type="EMBL" id="CP073078">
    <property type="protein sequence ID" value="QUD90283.1"/>
    <property type="molecule type" value="Genomic_DNA"/>
</dbReference>
<dbReference type="Proteomes" id="UP000676409">
    <property type="component" value="Chromosome"/>
</dbReference>
<dbReference type="KEGG" id="caul:KCG34_10665"/>
<dbReference type="NCBIfam" id="TIGR02937">
    <property type="entry name" value="sigma70-ECF"/>
    <property type="match status" value="1"/>
</dbReference>
<gene>
    <name evidence="4" type="ORF">KCG34_10665</name>
</gene>
<dbReference type="SUPFAM" id="SSF88659">
    <property type="entry name" value="Sigma3 and sigma4 domains of RNA polymerase sigma factors"/>
    <property type="match status" value="1"/>
</dbReference>
<feature type="domain" description="DUF6596" evidence="3">
    <location>
        <begin position="179"/>
        <end position="279"/>
    </location>
</feature>
<dbReference type="Pfam" id="PF08281">
    <property type="entry name" value="Sigma70_r4_2"/>
    <property type="match status" value="1"/>
</dbReference>
<dbReference type="PANTHER" id="PTHR47756:SF2">
    <property type="entry name" value="BLL6612 PROTEIN"/>
    <property type="match status" value="1"/>
</dbReference>
<feature type="domain" description="RNA polymerase sigma-70 region 2" evidence="1">
    <location>
        <begin position="14"/>
        <end position="75"/>
    </location>
</feature>
<dbReference type="InterPro" id="IPR013324">
    <property type="entry name" value="RNA_pol_sigma_r3/r4-like"/>
</dbReference>
<dbReference type="GO" id="GO:0003677">
    <property type="term" value="F:DNA binding"/>
    <property type="evidence" value="ECO:0007669"/>
    <property type="project" value="InterPro"/>
</dbReference>
<dbReference type="SUPFAM" id="SSF88946">
    <property type="entry name" value="Sigma2 domain of RNA polymerase sigma factors"/>
    <property type="match status" value="1"/>
</dbReference>
<dbReference type="GO" id="GO:0006352">
    <property type="term" value="P:DNA-templated transcription initiation"/>
    <property type="evidence" value="ECO:0007669"/>
    <property type="project" value="InterPro"/>
</dbReference>
<dbReference type="PANTHER" id="PTHR47756">
    <property type="entry name" value="BLL6612 PROTEIN-RELATED"/>
    <property type="match status" value="1"/>
</dbReference>
<evidence type="ECO:0000313" key="5">
    <source>
        <dbReference type="Proteomes" id="UP000676409"/>
    </source>
</evidence>
<reference evidence="4" key="1">
    <citation type="submission" date="2021-04" db="EMBL/GenBank/DDBJ databases">
        <title>The complete genome sequence of Caulobacter sp. S6.</title>
        <authorList>
            <person name="Tang Y."/>
            <person name="Ouyang W."/>
            <person name="Liu Q."/>
            <person name="Huang B."/>
            <person name="Guo Z."/>
            <person name="Lei P."/>
        </authorList>
    </citation>
    <scope>NUCLEOTIDE SEQUENCE</scope>
    <source>
        <strain evidence="4">S6</strain>
    </source>
</reference>
<dbReference type="InterPro" id="IPR046531">
    <property type="entry name" value="DUF6596"/>
</dbReference>
<proteinExistence type="predicted"/>
<dbReference type="InterPro" id="IPR036388">
    <property type="entry name" value="WH-like_DNA-bd_sf"/>
</dbReference>
<dbReference type="AlphaFoldDB" id="A0A975G361"/>
<dbReference type="Pfam" id="PF20239">
    <property type="entry name" value="DUF6596"/>
    <property type="match status" value="1"/>
</dbReference>
<evidence type="ECO:0000313" key="4">
    <source>
        <dbReference type="EMBL" id="QUD90283.1"/>
    </source>
</evidence>
<dbReference type="InterPro" id="IPR014284">
    <property type="entry name" value="RNA_pol_sigma-70_dom"/>
</dbReference>
<accession>A0A975G361</accession>
<name>A0A975G361_9CAUL</name>